<dbReference type="PANTHER" id="PTHR30471">
    <property type="entry name" value="DNA REPAIR PROTEIN RADC"/>
    <property type="match status" value="1"/>
</dbReference>
<keyword evidence="5" id="KW-0482">Metalloprotease</keyword>
<dbReference type="Pfam" id="PF04002">
    <property type="entry name" value="RadC"/>
    <property type="match status" value="1"/>
</dbReference>
<keyword evidence="3" id="KW-0378">Hydrolase</keyword>
<dbReference type="InterPro" id="IPR001405">
    <property type="entry name" value="UPF0758"/>
</dbReference>
<dbReference type="GO" id="GO:0046872">
    <property type="term" value="F:metal ion binding"/>
    <property type="evidence" value="ECO:0007669"/>
    <property type="project" value="UniProtKB-KW"/>
</dbReference>
<feature type="domain" description="MPN" evidence="7">
    <location>
        <begin position="58"/>
        <end position="180"/>
    </location>
</feature>
<dbReference type="InterPro" id="IPR037518">
    <property type="entry name" value="MPN"/>
</dbReference>
<evidence type="ECO:0000256" key="4">
    <source>
        <dbReference type="ARBA" id="ARBA00022833"/>
    </source>
</evidence>
<dbReference type="Proteomes" id="UP000294980">
    <property type="component" value="Unassembled WGS sequence"/>
</dbReference>
<feature type="region of interest" description="Disordered" evidence="6">
    <location>
        <begin position="1"/>
        <end position="25"/>
    </location>
</feature>
<dbReference type="PANTHER" id="PTHR30471:SF3">
    <property type="entry name" value="UPF0758 PROTEIN YEES-RELATED"/>
    <property type="match status" value="1"/>
</dbReference>
<dbReference type="AlphaFoldDB" id="A0A4R2KRT0"/>
<protein>
    <submittedName>
        <fullName evidence="8">DNA repair protein RadC</fullName>
    </submittedName>
</protein>
<dbReference type="PROSITE" id="PS01302">
    <property type="entry name" value="UPF0758"/>
    <property type="match status" value="1"/>
</dbReference>
<dbReference type="InterPro" id="IPR020891">
    <property type="entry name" value="UPF0758_CS"/>
</dbReference>
<evidence type="ECO:0000256" key="2">
    <source>
        <dbReference type="ARBA" id="ARBA00022723"/>
    </source>
</evidence>
<dbReference type="NCBIfam" id="TIGR00608">
    <property type="entry name" value="radc"/>
    <property type="match status" value="1"/>
</dbReference>
<dbReference type="PROSITE" id="PS50249">
    <property type="entry name" value="MPN"/>
    <property type="match status" value="1"/>
</dbReference>
<dbReference type="OrthoDB" id="9804482at2"/>
<keyword evidence="4" id="KW-0862">Zinc</keyword>
<dbReference type="Gene3D" id="3.40.140.10">
    <property type="entry name" value="Cytidine Deaminase, domain 2"/>
    <property type="match status" value="1"/>
</dbReference>
<comment type="caution">
    <text evidence="8">The sequence shown here is derived from an EMBL/GenBank/DDBJ whole genome shotgun (WGS) entry which is preliminary data.</text>
</comment>
<evidence type="ECO:0000256" key="3">
    <source>
        <dbReference type="ARBA" id="ARBA00022801"/>
    </source>
</evidence>
<evidence type="ECO:0000256" key="5">
    <source>
        <dbReference type="ARBA" id="ARBA00023049"/>
    </source>
</evidence>
<organism evidence="8 9">
    <name type="scientific">Chromatocurvus halotolerans</name>
    <dbReference type="NCBI Taxonomy" id="1132028"/>
    <lineage>
        <taxon>Bacteria</taxon>
        <taxon>Pseudomonadati</taxon>
        <taxon>Pseudomonadota</taxon>
        <taxon>Gammaproteobacteria</taxon>
        <taxon>Cellvibrionales</taxon>
        <taxon>Halieaceae</taxon>
        <taxon>Chromatocurvus</taxon>
    </lineage>
</organism>
<gene>
    <name evidence="8" type="ORF">EV688_11512</name>
</gene>
<accession>A0A4R2KRT0</accession>
<dbReference type="RefSeq" id="WP_117319696.1">
    <property type="nucleotide sequence ID" value="NZ_QQSW01000036.1"/>
</dbReference>
<evidence type="ECO:0000256" key="1">
    <source>
        <dbReference type="ARBA" id="ARBA00022670"/>
    </source>
</evidence>
<dbReference type="GO" id="GO:0006508">
    <property type="term" value="P:proteolysis"/>
    <property type="evidence" value="ECO:0007669"/>
    <property type="project" value="UniProtKB-KW"/>
</dbReference>
<keyword evidence="9" id="KW-1185">Reference proteome</keyword>
<sequence>MNTTPRSAATPPNNPEDPIDPDGLSTETFLPDAWTPAQQRIIDKALVLLESRLIRSDALTSPNRVRQYCQLQLGREPDEQFACLFLTAQHHVIAFERLFQGTIDGAAVYPRVVVRRCLELNAAAVILVHNHPSGVSEPSAADRRITERLQRALQLMDVRVLDHVIVSTGGTTSFAEMGLL</sequence>
<evidence type="ECO:0000259" key="7">
    <source>
        <dbReference type="PROSITE" id="PS50249"/>
    </source>
</evidence>
<dbReference type="GO" id="GO:0008237">
    <property type="term" value="F:metallopeptidase activity"/>
    <property type="evidence" value="ECO:0007669"/>
    <property type="project" value="UniProtKB-KW"/>
</dbReference>
<dbReference type="CDD" id="cd08071">
    <property type="entry name" value="MPN_DUF2466"/>
    <property type="match status" value="1"/>
</dbReference>
<name>A0A4R2KRT0_9GAMM</name>
<reference evidence="8 9" key="1">
    <citation type="submission" date="2019-03" db="EMBL/GenBank/DDBJ databases">
        <title>Genomic Encyclopedia of Type Strains, Phase IV (KMG-IV): sequencing the most valuable type-strain genomes for metagenomic binning, comparative biology and taxonomic classification.</title>
        <authorList>
            <person name="Goeker M."/>
        </authorList>
    </citation>
    <scope>NUCLEOTIDE SEQUENCE [LARGE SCALE GENOMIC DNA]</scope>
    <source>
        <strain evidence="8 9">DSM 23344</strain>
    </source>
</reference>
<dbReference type="SUPFAM" id="SSF102712">
    <property type="entry name" value="JAB1/MPN domain"/>
    <property type="match status" value="1"/>
</dbReference>
<keyword evidence="1" id="KW-0645">Protease</keyword>
<proteinExistence type="predicted"/>
<keyword evidence="2" id="KW-0479">Metal-binding</keyword>
<dbReference type="EMBL" id="SLWX01000015">
    <property type="protein sequence ID" value="TCO73696.1"/>
    <property type="molecule type" value="Genomic_DNA"/>
</dbReference>
<evidence type="ECO:0000313" key="9">
    <source>
        <dbReference type="Proteomes" id="UP000294980"/>
    </source>
</evidence>
<evidence type="ECO:0000256" key="6">
    <source>
        <dbReference type="SAM" id="MobiDB-lite"/>
    </source>
</evidence>
<dbReference type="InterPro" id="IPR025657">
    <property type="entry name" value="RadC_JAB"/>
</dbReference>
<evidence type="ECO:0000313" key="8">
    <source>
        <dbReference type="EMBL" id="TCO73696.1"/>
    </source>
</evidence>